<evidence type="ECO:0000256" key="4">
    <source>
        <dbReference type="ARBA" id="ARBA00022729"/>
    </source>
</evidence>
<dbReference type="PANTHER" id="PTHR10127">
    <property type="entry name" value="DISCOIDIN, CUB, EGF, LAMININ , AND ZINC METALLOPROTEASE DOMAIN CONTAINING"/>
    <property type="match status" value="1"/>
</dbReference>
<keyword evidence="5" id="KW-0677">Repeat</keyword>
<evidence type="ECO:0000256" key="5">
    <source>
        <dbReference type="ARBA" id="ARBA00022737"/>
    </source>
</evidence>
<dbReference type="SMART" id="SM00235">
    <property type="entry name" value="ZnMc"/>
    <property type="match status" value="1"/>
</dbReference>
<dbReference type="Pfam" id="PF00431">
    <property type="entry name" value="CUB"/>
    <property type="match status" value="1"/>
</dbReference>
<dbReference type="InterPro" id="IPR035914">
    <property type="entry name" value="Sperma_CUB_dom_sf"/>
</dbReference>
<keyword evidence="9" id="KW-1015">Disulfide bond</keyword>
<dbReference type="InterPro" id="IPR000742">
    <property type="entry name" value="EGF"/>
</dbReference>
<dbReference type="Pfam" id="PF01400">
    <property type="entry name" value="Astacin"/>
    <property type="match status" value="1"/>
</dbReference>
<feature type="binding site" evidence="12">
    <location>
        <position position="257"/>
    </location>
    <ligand>
        <name>Zn(2+)</name>
        <dbReference type="ChEBI" id="CHEBI:29105"/>
        <note>catalytic</note>
    </ligand>
</feature>
<keyword evidence="3 12" id="KW-0479">Metal-binding</keyword>
<organism evidence="16 17">
    <name type="scientific">Pomacea canaliculata</name>
    <name type="common">Golden apple snail</name>
    <dbReference type="NCBI Taxonomy" id="400727"/>
    <lineage>
        <taxon>Eukaryota</taxon>
        <taxon>Metazoa</taxon>
        <taxon>Spiralia</taxon>
        <taxon>Lophotrochozoa</taxon>
        <taxon>Mollusca</taxon>
        <taxon>Gastropoda</taxon>
        <taxon>Caenogastropoda</taxon>
        <taxon>Architaenioglossa</taxon>
        <taxon>Ampullarioidea</taxon>
        <taxon>Ampullariidae</taxon>
        <taxon>Pomacea</taxon>
    </lineage>
</organism>
<evidence type="ECO:0000259" key="14">
    <source>
        <dbReference type="PROSITE" id="PS01180"/>
    </source>
</evidence>
<evidence type="ECO:0000256" key="9">
    <source>
        <dbReference type="ARBA" id="ARBA00023157"/>
    </source>
</evidence>
<feature type="active site" evidence="12">
    <location>
        <position position="254"/>
    </location>
</feature>
<keyword evidence="8 12" id="KW-0482">Metalloprotease</keyword>
<feature type="binding site" evidence="12">
    <location>
        <position position="263"/>
    </location>
    <ligand>
        <name>Zn(2+)</name>
        <dbReference type="ChEBI" id="CHEBI:29105"/>
        <note>catalytic</note>
    </ligand>
</feature>
<evidence type="ECO:0000313" key="17">
    <source>
        <dbReference type="Proteomes" id="UP000245119"/>
    </source>
</evidence>
<dbReference type="OrthoDB" id="291007at2759"/>
<evidence type="ECO:0000256" key="2">
    <source>
        <dbReference type="ARBA" id="ARBA00022670"/>
    </source>
</evidence>
<dbReference type="SUPFAM" id="SSF49854">
    <property type="entry name" value="Spermadhesin, CUB domain"/>
    <property type="match status" value="1"/>
</dbReference>
<dbReference type="InterPro" id="IPR000859">
    <property type="entry name" value="CUB_dom"/>
</dbReference>
<keyword evidence="1" id="KW-0245">EGF-like domain</keyword>
<comment type="caution">
    <text evidence="11">Lacks conserved residue(s) required for the propagation of feature annotation.</text>
</comment>
<feature type="domain" description="Peptidase M12A" evidence="15">
    <location>
        <begin position="155"/>
        <end position="357"/>
    </location>
</feature>
<keyword evidence="7 12" id="KW-0862">Zinc</keyword>
<dbReference type="InterPro" id="IPR024079">
    <property type="entry name" value="MetalloPept_cat_dom_sf"/>
</dbReference>
<reference evidence="16 17" key="1">
    <citation type="submission" date="2018-04" db="EMBL/GenBank/DDBJ databases">
        <title>The genome of golden apple snail Pomacea canaliculata provides insight into stress tolerance and invasive adaptation.</title>
        <authorList>
            <person name="Liu C."/>
            <person name="Liu B."/>
            <person name="Ren Y."/>
            <person name="Zhang Y."/>
            <person name="Wang H."/>
            <person name="Li S."/>
            <person name="Jiang F."/>
            <person name="Yin L."/>
            <person name="Zhang G."/>
            <person name="Qian W."/>
            <person name="Fan W."/>
        </authorList>
    </citation>
    <scope>NUCLEOTIDE SEQUENCE [LARGE SCALE GENOMIC DNA]</scope>
    <source>
        <strain evidence="16">SZHN2017</strain>
        <tissue evidence="16">Muscle</tissue>
    </source>
</reference>
<dbReference type="FunFam" id="2.60.120.290:FF:000003">
    <property type="entry name" value="Neuropilin"/>
    <property type="match status" value="1"/>
</dbReference>
<dbReference type="EC" id="3.4.24.-" evidence="13"/>
<keyword evidence="2 12" id="KW-0645">Protease</keyword>
<dbReference type="SMART" id="SM00042">
    <property type="entry name" value="CUB"/>
    <property type="match status" value="1"/>
</dbReference>
<dbReference type="GO" id="GO:0018996">
    <property type="term" value="P:molting cycle, collagen and cuticulin-based cuticle"/>
    <property type="evidence" value="ECO:0007669"/>
    <property type="project" value="UniProtKB-ARBA"/>
</dbReference>
<evidence type="ECO:0000256" key="10">
    <source>
        <dbReference type="ARBA" id="ARBA00023180"/>
    </source>
</evidence>
<evidence type="ECO:0000256" key="8">
    <source>
        <dbReference type="ARBA" id="ARBA00023049"/>
    </source>
</evidence>
<dbReference type="Gene3D" id="3.40.390.10">
    <property type="entry name" value="Collagenase (Catalytic Domain)"/>
    <property type="match status" value="1"/>
</dbReference>
<feature type="binding site" evidence="12">
    <location>
        <position position="253"/>
    </location>
    <ligand>
        <name>Zn(2+)</name>
        <dbReference type="ChEBI" id="CHEBI:29105"/>
        <note>catalytic</note>
    </ligand>
</feature>
<dbReference type="FunFam" id="3.40.390.10:FF:000028">
    <property type="entry name" value="Zinc metalloproteinase"/>
    <property type="match status" value="1"/>
</dbReference>
<keyword evidence="4" id="KW-0732">Signal</keyword>
<keyword evidence="6 12" id="KW-0378">Hydrolase</keyword>
<proteinExistence type="predicted"/>
<dbReference type="Gene3D" id="2.60.120.290">
    <property type="entry name" value="Spermadhesin, CUB domain"/>
    <property type="match status" value="1"/>
</dbReference>
<dbReference type="CDD" id="cd04280">
    <property type="entry name" value="ZnMc_astacin_like"/>
    <property type="match status" value="1"/>
</dbReference>
<evidence type="ECO:0000256" key="11">
    <source>
        <dbReference type="PROSITE-ProRule" id="PRU00059"/>
    </source>
</evidence>
<evidence type="ECO:0000256" key="12">
    <source>
        <dbReference type="PROSITE-ProRule" id="PRU01211"/>
    </source>
</evidence>
<feature type="domain" description="CUB" evidence="14">
    <location>
        <begin position="399"/>
        <end position="511"/>
    </location>
</feature>
<protein>
    <recommendedName>
        <fullName evidence="13">Metalloendopeptidase</fullName>
        <ecNumber evidence="13">3.4.24.-</ecNumber>
    </recommendedName>
</protein>
<dbReference type="GO" id="GO:0008270">
    <property type="term" value="F:zinc ion binding"/>
    <property type="evidence" value="ECO:0007669"/>
    <property type="project" value="UniProtKB-UniRule"/>
</dbReference>
<dbReference type="InterPro" id="IPR001506">
    <property type="entry name" value="Peptidase_M12A"/>
</dbReference>
<gene>
    <name evidence="16" type="ORF">C0Q70_14204</name>
</gene>
<evidence type="ECO:0000259" key="15">
    <source>
        <dbReference type="PROSITE" id="PS51864"/>
    </source>
</evidence>
<dbReference type="PANTHER" id="PTHR10127:SF850">
    <property type="entry name" value="METALLOENDOPEPTIDASE"/>
    <property type="match status" value="1"/>
</dbReference>
<evidence type="ECO:0000256" key="3">
    <source>
        <dbReference type="ARBA" id="ARBA00022723"/>
    </source>
</evidence>
<keyword evidence="10" id="KW-0325">Glycoprotein</keyword>
<comment type="caution">
    <text evidence="16">The sequence shown here is derived from an EMBL/GenBank/DDBJ whole genome shotgun (WGS) entry which is preliminary data.</text>
</comment>
<dbReference type="InterPro" id="IPR034035">
    <property type="entry name" value="Astacin-like_dom"/>
</dbReference>
<dbReference type="GO" id="GO:0004222">
    <property type="term" value="F:metalloendopeptidase activity"/>
    <property type="evidence" value="ECO:0007669"/>
    <property type="project" value="UniProtKB-UniRule"/>
</dbReference>
<name>A0A2T7NZD2_POMCA</name>
<evidence type="ECO:0000256" key="13">
    <source>
        <dbReference type="RuleBase" id="RU361183"/>
    </source>
</evidence>
<dbReference type="PROSITE" id="PS00022">
    <property type="entry name" value="EGF_1"/>
    <property type="match status" value="1"/>
</dbReference>
<dbReference type="SUPFAM" id="SSF55486">
    <property type="entry name" value="Metalloproteases ('zincins'), catalytic domain"/>
    <property type="match status" value="1"/>
</dbReference>
<accession>A0A2T7NZD2</accession>
<dbReference type="PROSITE" id="PS01180">
    <property type="entry name" value="CUB"/>
    <property type="match status" value="1"/>
</dbReference>
<comment type="cofactor">
    <cofactor evidence="12 13">
        <name>Zn(2+)</name>
        <dbReference type="ChEBI" id="CHEBI:29105"/>
    </cofactor>
    <text evidence="12 13">Binds 1 zinc ion per subunit.</text>
</comment>
<evidence type="ECO:0000256" key="6">
    <source>
        <dbReference type="ARBA" id="ARBA00022801"/>
    </source>
</evidence>
<evidence type="ECO:0000313" key="16">
    <source>
        <dbReference type="EMBL" id="PVD26527.1"/>
    </source>
</evidence>
<dbReference type="CDD" id="cd00041">
    <property type="entry name" value="CUB"/>
    <property type="match status" value="1"/>
</dbReference>
<dbReference type="Proteomes" id="UP000245119">
    <property type="component" value="Linkage Group LG8"/>
</dbReference>
<dbReference type="PROSITE" id="PS51864">
    <property type="entry name" value="ASTACIN"/>
    <property type="match status" value="1"/>
</dbReference>
<dbReference type="GO" id="GO:0006508">
    <property type="term" value="P:proteolysis"/>
    <property type="evidence" value="ECO:0007669"/>
    <property type="project" value="UniProtKB-KW"/>
</dbReference>
<dbReference type="InterPro" id="IPR006026">
    <property type="entry name" value="Peptidase_Metallo"/>
</dbReference>
<dbReference type="PRINTS" id="PR00480">
    <property type="entry name" value="ASTACIN"/>
</dbReference>
<sequence length="514" mass="57630">MFAADLVHLIAAASADDEAISITHIHTPSPAATNNCCHHPLLQQRGFYFCRCQGFGGLGYVGGSVSRTDCFPLFGIDTDDKKKYAHSSRLDTRVLRVLAGKPLATPRRPSEERGVEGAFESDMRLTRLQLLEIVHQQLQMKQEARGVASSRTRRKAVASNTYLWPSKIVPYVFDNDFPEHFRSTAMEAMRFWQRNTCLQFVPFSDGLVQHLGHDDHVVFKVGKGCQSSIGRVRMGKQTTEIGDNCNEFGSVAHELGHVLGFYHEHSRPDRDNYVTVLRFNIRSDRQYNFLKYSNTEILTSEPYDIGSVMHYGPTYFSKDGESRTIDTEDESLRAVMGQRHVPSFIDVKTANDLYSCAQDCRVWPECDNTGYVGPDCTCVCPTGLGGWNCREVKPSTADCGGVLNDSYGVIESPGYGTGYTNGVDCLWLIQGPGDASVVLTFHYFELEDDRVQPCAFDWLEVRTLGPHLNGQRFCGKGPSEDIRYPGNALVLHFHSDESYQFDGFQLSYTVVERP</sequence>
<keyword evidence="17" id="KW-1185">Reference proteome</keyword>
<evidence type="ECO:0000256" key="1">
    <source>
        <dbReference type="ARBA" id="ARBA00022536"/>
    </source>
</evidence>
<dbReference type="EMBL" id="PZQS01000008">
    <property type="protein sequence ID" value="PVD26527.1"/>
    <property type="molecule type" value="Genomic_DNA"/>
</dbReference>
<dbReference type="AlphaFoldDB" id="A0A2T7NZD2"/>
<evidence type="ECO:0000256" key="7">
    <source>
        <dbReference type="ARBA" id="ARBA00022833"/>
    </source>
</evidence>